<dbReference type="InterPro" id="IPR016181">
    <property type="entry name" value="Acyl_CoA_acyltransferase"/>
</dbReference>
<keyword evidence="3" id="KW-1185">Reference proteome</keyword>
<dbReference type="SUPFAM" id="SSF55729">
    <property type="entry name" value="Acyl-CoA N-acyltransferases (Nat)"/>
    <property type="match status" value="1"/>
</dbReference>
<organism evidence="2 3">
    <name type="scientific">Algoriphagus jejuensis</name>
    <dbReference type="NCBI Taxonomy" id="419934"/>
    <lineage>
        <taxon>Bacteria</taxon>
        <taxon>Pseudomonadati</taxon>
        <taxon>Bacteroidota</taxon>
        <taxon>Cytophagia</taxon>
        <taxon>Cytophagales</taxon>
        <taxon>Cyclobacteriaceae</taxon>
        <taxon>Algoriphagus</taxon>
    </lineage>
</organism>
<comment type="caution">
    <text evidence="2">The sequence shown here is derived from an EMBL/GenBank/DDBJ whole genome shotgun (WGS) entry which is preliminary data.</text>
</comment>
<gene>
    <name evidence="2" type="ORF">GCM10009119_38410</name>
</gene>
<reference evidence="3" key="1">
    <citation type="journal article" date="2019" name="Int. J. Syst. Evol. Microbiol.">
        <title>The Global Catalogue of Microorganisms (GCM) 10K type strain sequencing project: providing services to taxonomists for standard genome sequencing and annotation.</title>
        <authorList>
            <consortium name="The Broad Institute Genomics Platform"/>
            <consortium name="The Broad Institute Genome Sequencing Center for Infectious Disease"/>
            <person name="Wu L."/>
            <person name="Ma J."/>
        </authorList>
    </citation>
    <scope>NUCLEOTIDE SEQUENCE [LARGE SCALE GENOMIC DNA]</scope>
    <source>
        <strain evidence="3">JCM 16112</strain>
    </source>
</reference>
<dbReference type="RefSeq" id="WP_343854443.1">
    <property type="nucleotide sequence ID" value="NZ_BAAAFI010000047.1"/>
</dbReference>
<dbReference type="EMBL" id="BAAAFI010000047">
    <property type="protein sequence ID" value="GAA0880871.1"/>
    <property type="molecule type" value="Genomic_DNA"/>
</dbReference>
<dbReference type="PROSITE" id="PS51186">
    <property type="entry name" value="GNAT"/>
    <property type="match status" value="1"/>
</dbReference>
<evidence type="ECO:0000259" key="1">
    <source>
        <dbReference type="PROSITE" id="PS51186"/>
    </source>
</evidence>
<dbReference type="Pfam" id="PF13527">
    <property type="entry name" value="Acetyltransf_9"/>
    <property type="match status" value="1"/>
</dbReference>
<dbReference type="Gene3D" id="3.40.630.30">
    <property type="match status" value="1"/>
</dbReference>
<protein>
    <recommendedName>
        <fullName evidence="1">N-acetyltransferase domain-containing protein</fullName>
    </recommendedName>
</protein>
<dbReference type="Proteomes" id="UP001500469">
    <property type="component" value="Unassembled WGS sequence"/>
</dbReference>
<name>A0ABP3YH99_9BACT</name>
<dbReference type="InterPro" id="IPR000182">
    <property type="entry name" value="GNAT_dom"/>
</dbReference>
<accession>A0ABP3YH99</accession>
<evidence type="ECO:0000313" key="2">
    <source>
        <dbReference type="EMBL" id="GAA0880871.1"/>
    </source>
</evidence>
<proteinExistence type="predicted"/>
<sequence length="311" mass="35418">MDIRTATHNDNTPIIELLRVSLGESLIPKSEKLWQWKHVDNPFGKSPVLLAEDNGQVVGIRAFLQWEFSNKGKTIKACRAVDTATHPTYQGRGIFNQLTGRLLEEVTADGIDLIYNTPNSKSAPGYLKMGWESWGKLPLKLNFHLANSRKTVLVNSDWAQVQKLVQTIETGDPTFSEGQTRLVKGYLNWRYRDNPLYHYQFISDGEHYLLVYRIKEGKMGREFRICDLFTKTELSKNAIKELGIALNQQIKISGARFSSFSGLAYSKQNVLDMGLLPILRVGPLVTLRKVSEHFSPMDQVWNWSLGDLEVF</sequence>
<dbReference type="CDD" id="cd04301">
    <property type="entry name" value="NAT_SF"/>
    <property type="match status" value="1"/>
</dbReference>
<evidence type="ECO:0000313" key="3">
    <source>
        <dbReference type="Proteomes" id="UP001500469"/>
    </source>
</evidence>
<feature type="domain" description="N-acetyltransferase" evidence="1">
    <location>
        <begin position="1"/>
        <end position="152"/>
    </location>
</feature>